<dbReference type="EMBL" id="MAYW01000007">
    <property type="protein sequence ID" value="ODS34428.1"/>
    <property type="molecule type" value="Genomic_DNA"/>
</dbReference>
<dbReference type="PANTHER" id="PTHR34237:SF1">
    <property type="entry name" value="PAREP8"/>
    <property type="match status" value="1"/>
</dbReference>
<proteinExistence type="predicted"/>
<dbReference type="Gene3D" id="1.20.120.330">
    <property type="entry name" value="Nucleotidyltransferases domain 2"/>
    <property type="match status" value="1"/>
</dbReference>
<evidence type="ECO:0000313" key="1">
    <source>
        <dbReference type="EMBL" id="ODS34428.1"/>
    </source>
</evidence>
<dbReference type="Proteomes" id="UP000094056">
    <property type="component" value="Unassembled WGS sequence"/>
</dbReference>
<dbReference type="InterPro" id="IPR010268">
    <property type="entry name" value="PaREP1"/>
</dbReference>
<name>A0A1E3XFQ3_9BACT</name>
<dbReference type="Pfam" id="PF05942">
    <property type="entry name" value="PaREP1"/>
    <property type="match status" value="1"/>
</dbReference>
<protein>
    <submittedName>
        <fullName evidence="1">Archaeal PaREP1/PaREP8 family protein</fullName>
    </submittedName>
</protein>
<comment type="caution">
    <text evidence="1">The sequence shown here is derived from an EMBL/GenBank/DDBJ whole genome shotgun (WGS) entry which is preliminary data.</text>
</comment>
<evidence type="ECO:0000313" key="2">
    <source>
        <dbReference type="Proteomes" id="UP000094056"/>
    </source>
</evidence>
<dbReference type="AlphaFoldDB" id="A0A1E3XFQ3"/>
<dbReference type="PANTHER" id="PTHR34237">
    <property type="entry name" value="PAREP8-RELATED"/>
    <property type="match status" value="1"/>
</dbReference>
<dbReference type="PATRIC" id="fig|1872076.5.peg.498"/>
<reference evidence="1 2" key="1">
    <citation type="submission" date="2016-07" db="EMBL/GenBank/DDBJ databases">
        <title>Draft genome of Scalindua rubra, obtained from a brine-seawater interface in the Red Sea, sheds light on salt adaptation in anammox bacteria.</title>
        <authorList>
            <person name="Speth D.R."/>
            <person name="Lagkouvardos I."/>
            <person name="Wang Y."/>
            <person name="Qian P.-Y."/>
            <person name="Dutilh B.E."/>
            <person name="Jetten M.S."/>
        </authorList>
    </citation>
    <scope>NUCLEOTIDE SEQUENCE [LARGE SCALE GENOMIC DNA]</scope>
    <source>
        <strain evidence="1">BSI-1</strain>
    </source>
</reference>
<accession>A0A1E3XFQ3</accession>
<sequence length="118" mass="13480">MAGLTFSLICIMSRPDTERLLLDKQDYVQASEKLWGATAQIIKAVALKRGKKLRSHEAIIKYADKLSEELNDKSILVHFSVANSLHQNFYENWLSPKMVIQDAKIVEKLIKKLRPLAD</sequence>
<gene>
    <name evidence="1" type="ORF">SCARUB_00439</name>
</gene>
<organism evidence="1 2">
    <name type="scientific">Candidatus Scalindua rubra</name>
    <dbReference type="NCBI Taxonomy" id="1872076"/>
    <lineage>
        <taxon>Bacteria</taxon>
        <taxon>Pseudomonadati</taxon>
        <taxon>Planctomycetota</taxon>
        <taxon>Candidatus Brocadiia</taxon>
        <taxon>Candidatus Brocadiales</taxon>
        <taxon>Candidatus Scalinduaceae</taxon>
        <taxon>Candidatus Scalindua</taxon>
    </lineage>
</organism>